<dbReference type="InterPro" id="IPR003126">
    <property type="entry name" value="Znf_UBR"/>
</dbReference>
<evidence type="ECO:0000313" key="13">
    <source>
        <dbReference type="EMBL" id="KAF4689229.1"/>
    </source>
</evidence>
<evidence type="ECO:0000256" key="3">
    <source>
        <dbReference type="ARBA" id="ARBA00022679"/>
    </source>
</evidence>
<sequence length="1891" mass="208731">MRRGIPYSSVPPVDCPIVVSLTSGLGRELTHAARYTNFSLQHAWGKFDCQTQLLTREAFVPLMKRNPEVFDCDIANFHPVYFSLMKPSGDIYPEAVAAAKAASQLAEQEASKEEQTNWWVLNMDSEQARREADQQQEQEVILGKGAQRPRANSRGRAWTIDDVKRLFNAEATPVDAAASSKTSLQGPQKSSRKAAAVSATLKVEEAVPELITGSQRDVSSAIKKLDKLVFGPGPSPAESNSGHIVGVCPVTWGTGGIAFRCLDCELDSNCVVCPDCFYGGNHEGHHVKLIRTVGGCCDCGDEASWKKSGFCSKHQGLAKEDDSRAAFDAMPLEQQKRIEACVPGSVKVPHPRAAATAGGCDGGQRASSLGCSVKLRHPWVSAISSRRGCRDQYRLEGPVPVSMLNDMLVAFNEMANEKLVRRVGDEFKQMSSEAAEPGLPFTALRFGDEDDDDDEEMEEDVDGLGDMDDFLAMLPDDGDERVAAALEAAAAAAMAAGGEHGEEEVESTNQQTDHSPDSASINDSEDENGGEEEHLRQEVDGDVLMRTMEDLLSQQRDSFAMNPFKRVLQAVNDFILMMSQLSPTFKLQFTRIFMCHYDQISSFNVEQYQASGTSSSSAQSVQEDEEAPPADIAGMSVQLLTIPEICAALMKPGAIGPDRGNLLEILFNRLHSLFEGIYNHQSHTLDLSVLMGSGPRELDMTIWRVTHDISYVLYHPQLCEMFLQSAEMQQQLLASVSMMSWMNPQERALVEHVTYENKAWRTAFKLEGGLASTLRSLGSYCSAPERSVDSLMGFYRELVGAIMARYKEAPIPSPRTSKSFHLPLIRLLTSCVNFDLLLSASDDDMSKWLEVFSVDALTVMMKCTINVLTLSGEIHDNLWVRNGGAMQQQRSEYFNMGLKNSDEATVQLCLILLKEHWKHQSEGRVQPLMVVMSSVLQDRIVSAGEVEELTWRRQQQQHSESAATVAAAGVYCLEHDGELVVLGMPTACGHSGGGSSVLLELLLNCVASPYWVTMKQVFRHSHEKKNHGPQEGTREYDEAAYLAKRAIVQVLAYKNLTFGQLAMYLPGPLRSCEAVISSELEQLGRFRPGLALATVASLGRGHGRRMSWWRTPAWRSILGRTVYSLKSGSWPYYDAYCLAFGNSRQREAAMEHALSKPEVGMVGPTDEIQGLPSMLHLFTGGITESLTLTDPDSTSPPLDIYELIFVLIKARTFELHAATATGSAMSSAKLSALDWTVDIAVRLTDLLAQSIPPESVTRTAALNNYRGVGAIVSAHDLHVKQELNGRSGFVLGYGRGGRIDVYFKPDGIFRLKEENIRYSEDEHGSWSQLMRSTLQELSQLDEILPILGRTVKSVMSRRGHASAVEPTASGSEEISVEGTPSGPNTRQRRLENAKKRQRLIMKVMRKRQEEFLDSMRKQLKEGDASRKEGKGILKRLFGGRDGAKGESGDASGAGPAESDQECALCREADTIENLQRTGPLCVVADLGRGRVAGPGLNGKGIGAYINSCGHMVHSKCWSKHRAAIRMRHEGHHDFFFVDVEKGEAPCPMCRSLANLCLPYTKLSVLTTPEAKWWTPWDRDSIGPDRVARAMATCEMNNLVKAVWESRDRPVEGEAENNEKKSRVDMLLNVAYSHLLGVMATLPSVRSLNIKYQLLRYSYVPLAAELMTGNSDPKGDNREMNILARVTGRRISQSELSHELGEVWYAHKTAGEDDETALEHLTEVGMMVCWAVASLNALDEADLNRLQFAGLGDPKEAWHTICSVLEIPDPLNAMDVDLSALPTVSARPRPMFSSKMVTFIELPTDMLELVRRTLSRECNNCHSKPLDPVVCLLCGDVLCLDGDCCRTPGQAEDLRLSKRRYDQLKSAFIRGTIDMDIIKNNEKTGRFVPRAL</sequence>
<name>A0A7J6NZE0_PEROL</name>
<dbReference type="GO" id="GO:0008270">
    <property type="term" value="F:zinc ion binding"/>
    <property type="evidence" value="ECO:0007669"/>
    <property type="project" value="UniProtKB-UniRule"/>
</dbReference>
<dbReference type="FunFam" id="2.10.110.30:FF:000002">
    <property type="entry name" value="Putative e3 ubiquitin-protein ligase ubr3"/>
    <property type="match status" value="1"/>
</dbReference>
<dbReference type="Proteomes" id="UP000541610">
    <property type="component" value="Unassembled WGS sequence"/>
</dbReference>
<comment type="function">
    <text evidence="10">Ubiquitin ligase protein which is a component of the N-end rule pathway. Recognizes and binds to proteins bearing specific N-terminal residues that are destabilizing according to the N-end rule, leading to their ubiquitination and subsequent degradation.</text>
</comment>
<dbReference type="GO" id="GO:0071596">
    <property type="term" value="P:ubiquitin-dependent protein catabolic process via the N-end rule pathway"/>
    <property type="evidence" value="ECO:0007669"/>
    <property type="project" value="UniProtKB-UniRule"/>
</dbReference>
<keyword evidence="3 10" id="KW-0808">Transferase</keyword>
<dbReference type="PANTHER" id="PTHR21497:SF24">
    <property type="entry name" value="E3 UBIQUITIN-PROTEIN LIGASE UBR1"/>
    <property type="match status" value="1"/>
</dbReference>
<dbReference type="GO" id="GO:0016567">
    <property type="term" value="P:protein ubiquitination"/>
    <property type="evidence" value="ECO:0007669"/>
    <property type="project" value="UniProtKB-UniRule"/>
</dbReference>
<evidence type="ECO:0000313" key="14">
    <source>
        <dbReference type="Proteomes" id="UP000541610"/>
    </source>
</evidence>
<dbReference type="UniPathway" id="UPA00143"/>
<feature type="region of interest" description="Disordered" evidence="11">
    <location>
        <begin position="442"/>
        <end position="462"/>
    </location>
</feature>
<proteinExistence type="inferred from homology"/>
<dbReference type="GO" id="GO:0000151">
    <property type="term" value="C:ubiquitin ligase complex"/>
    <property type="evidence" value="ECO:0007669"/>
    <property type="project" value="TreeGrafter"/>
</dbReference>
<feature type="domain" description="UBR-type" evidence="12">
    <location>
        <begin position="246"/>
        <end position="316"/>
    </location>
</feature>
<keyword evidence="7 10" id="KW-0862">Zinc</keyword>
<accession>A0A7J6NZE0</accession>
<evidence type="ECO:0000256" key="5">
    <source>
        <dbReference type="ARBA" id="ARBA00022771"/>
    </source>
</evidence>
<feature type="region of interest" description="Disordered" evidence="11">
    <location>
        <begin position="493"/>
        <end position="541"/>
    </location>
</feature>
<evidence type="ECO:0000256" key="10">
    <source>
        <dbReference type="RuleBase" id="RU366018"/>
    </source>
</evidence>
<evidence type="ECO:0000256" key="8">
    <source>
        <dbReference type="ARBA" id="ARBA00046341"/>
    </source>
</evidence>
<feature type="zinc finger region" description="UBR-type" evidence="9">
    <location>
        <begin position="246"/>
        <end position="316"/>
    </location>
</feature>
<feature type="region of interest" description="Disordered" evidence="11">
    <location>
        <begin position="127"/>
        <end position="155"/>
    </location>
</feature>
<evidence type="ECO:0000256" key="4">
    <source>
        <dbReference type="ARBA" id="ARBA00022723"/>
    </source>
</evidence>
<gene>
    <name evidence="13" type="ORF">FOZ60_001922</name>
</gene>
<dbReference type="EMBL" id="JABANP010000130">
    <property type="protein sequence ID" value="KAF4689229.1"/>
    <property type="molecule type" value="Genomic_DNA"/>
</dbReference>
<feature type="region of interest" description="Disordered" evidence="11">
    <location>
        <begin position="1355"/>
        <end position="1394"/>
    </location>
</feature>
<dbReference type="GO" id="GO:0005737">
    <property type="term" value="C:cytoplasm"/>
    <property type="evidence" value="ECO:0007669"/>
    <property type="project" value="TreeGrafter"/>
</dbReference>
<comment type="similarity">
    <text evidence="8 10">Belongs to the E3 ubiquitin-protein ligase UBR1-like family.</text>
</comment>
<comment type="catalytic activity">
    <reaction evidence="1 10">
        <text>S-ubiquitinyl-[E2 ubiquitin-conjugating enzyme]-L-cysteine + [acceptor protein]-L-lysine = [E2 ubiquitin-conjugating enzyme]-L-cysteine + N(6)-ubiquitinyl-[acceptor protein]-L-lysine.</text>
        <dbReference type="EC" id="2.3.2.27"/>
    </reaction>
</comment>
<dbReference type="PROSITE" id="PS51157">
    <property type="entry name" value="ZF_UBR"/>
    <property type="match status" value="1"/>
</dbReference>
<dbReference type="CDD" id="cd19673">
    <property type="entry name" value="UBR-box_UBR3"/>
    <property type="match status" value="1"/>
</dbReference>
<feature type="region of interest" description="Disordered" evidence="11">
    <location>
        <begin position="1437"/>
        <end position="1457"/>
    </location>
</feature>
<keyword evidence="4 10" id="KW-0479">Metal-binding</keyword>
<keyword evidence="5 10" id="KW-0863">Zinc-finger</keyword>
<dbReference type="OrthoDB" id="26387at2759"/>
<dbReference type="InterPro" id="IPR044046">
    <property type="entry name" value="E3_ligase_UBR-like_C"/>
</dbReference>
<dbReference type="InterPro" id="IPR039164">
    <property type="entry name" value="UBR1-like"/>
</dbReference>
<feature type="compositionally biased region" description="Polar residues" evidence="11">
    <location>
        <begin position="507"/>
        <end position="521"/>
    </location>
</feature>
<evidence type="ECO:0000256" key="9">
    <source>
        <dbReference type="PROSITE-ProRule" id="PRU00508"/>
    </source>
</evidence>
<dbReference type="SMART" id="SM00396">
    <property type="entry name" value="ZnF_UBR1"/>
    <property type="match status" value="1"/>
</dbReference>
<dbReference type="EC" id="2.3.2.27" evidence="10"/>
<evidence type="ECO:0000259" key="12">
    <source>
        <dbReference type="PROSITE" id="PS51157"/>
    </source>
</evidence>
<evidence type="ECO:0000256" key="6">
    <source>
        <dbReference type="ARBA" id="ARBA00022786"/>
    </source>
</evidence>
<evidence type="ECO:0000256" key="7">
    <source>
        <dbReference type="ARBA" id="ARBA00022833"/>
    </source>
</evidence>
<evidence type="ECO:0000256" key="11">
    <source>
        <dbReference type="SAM" id="MobiDB-lite"/>
    </source>
</evidence>
<dbReference type="Pfam" id="PF02207">
    <property type="entry name" value="zf-UBR"/>
    <property type="match status" value="1"/>
</dbReference>
<evidence type="ECO:0000256" key="1">
    <source>
        <dbReference type="ARBA" id="ARBA00000900"/>
    </source>
</evidence>
<dbReference type="Gene3D" id="2.10.110.30">
    <property type="match status" value="1"/>
</dbReference>
<reference evidence="13 14" key="1">
    <citation type="submission" date="2020-04" db="EMBL/GenBank/DDBJ databases">
        <title>Perkinsus olseni comparative genomics.</title>
        <authorList>
            <person name="Bogema D.R."/>
        </authorList>
    </citation>
    <scope>NUCLEOTIDE SEQUENCE [LARGE SCALE GENOMIC DNA]</scope>
    <source>
        <strain evidence="13">00978-12</strain>
    </source>
</reference>
<dbReference type="GO" id="GO:0061630">
    <property type="term" value="F:ubiquitin protein ligase activity"/>
    <property type="evidence" value="ECO:0007669"/>
    <property type="project" value="UniProtKB-UniRule"/>
</dbReference>
<organism evidence="13 14">
    <name type="scientific">Perkinsus olseni</name>
    <name type="common">Perkinsus atlanticus</name>
    <dbReference type="NCBI Taxonomy" id="32597"/>
    <lineage>
        <taxon>Eukaryota</taxon>
        <taxon>Sar</taxon>
        <taxon>Alveolata</taxon>
        <taxon>Perkinsozoa</taxon>
        <taxon>Perkinsea</taxon>
        <taxon>Perkinsida</taxon>
        <taxon>Perkinsidae</taxon>
        <taxon>Perkinsus</taxon>
    </lineage>
</organism>
<dbReference type="PANTHER" id="PTHR21497">
    <property type="entry name" value="UBIQUITIN LIGASE E3 ALPHA-RELATED"/>
    <property type="match status" value="1"/>
</dbReference>
<protein>
    <recommendedName>
        <fullName evidence="10">E3 ubiquitin-protein ligase</fullName>
        <ecNumber evidence="10">2.3.2.27</ecNumber>
    </recommendedName>
</protein>
<comment type="pathway">
    <text evidence="2 10">Protein modification; protein ubiquitination.</text>
</comment>
<comment type="caution">
    <text evidence="13">The sequence shown here is derived from an EMBL/GenBank/DDBJ whole genome shotgun (WGS) entry which is preliminary data.</text>
</comment>
<feature type="compositionally biased region" description="Acidic residues" evidence="11">
    <location>
        <begin position="448"/>
        <end position="462"/>
    </location>
</feature>
<evidence type="ECO:0000256" key="2">
    <source>
        <dbReference type="ARBA" id="ARBA00004906"/>
    </source>
</evidence>
<keyword evidence="6 10" id="KW-0833">Ubl conjugation pathway</keyword>
<dbReference type="Pfam" id="PF18995">
    <property type="entry name" value="PRT6_C"/>
    <property type="match status" value="1"/>
</dbReference>